<keyword evidence="2" id="KW-0285">Flavoprotein</keyword>
<keyword evidence="6" id="KW-0456">Lyase</keyword>
<dbReference type="Gene3D" id="3.40.50.1950">
    <property type="entry name" value="Flavin prenyltransferase-like"/>
    <property type="match status" value="1"/>
</dbReference>
<dbReference type="KEGG" id="iho:Igni_0388"/>
<accession>A8A9G9</accession>
<protein>
    <submittedName>
        <fullName evidence="6">3-octaprenyl-4-hydroxybenzoate carboxy-lyase</fullName>
    </submittedName>
</protein>
<dbReference type="HOGENOM" id="CLU_074522_0_1_2"/>
<keyword evidence="1" id="KW-0637">Prenyltransferase</keyword>
<dbReference type="InterPro" id="IPR036551">
    <property type="entry name" value="Flavin_trans-like"/>
</dbReference>
<dbReference type="InterPro" id="IPR004507">
    <property type="entry name" value="UbiX-like"/>
</dbReference>
<dbReference type="STRING" id="453591.Igni_0388"/>
<keyword evidence="3" id="KW-0288">FMN</keyword>
<evidence type="ECO:0000256" key="4">
    <source>
        <dbReference type="ARBA" id="ARBA00022679"/>
    </source>
</evidence>
<keyword evidence="7" id="KW-1185">Reference proteome</keyword>
<evidence type="ECO:0000256" key="3">
    <source>
        <dbReference type="ARBA" id="ARBA00022643"/>
    </source>
</evidence>
<evidence type="ECO:0000313" key="6">
    <source>
        <dbReference type="EMBL" id="ABU81571.1"/>
    </source>
</evidence>
<evidence type="ECO:0000256" key="1">
    <source>
        <dbReference type="ARBA" id="ARBA00022602"/>
    </source>
</evidence>
<dbReference type="RefSeq" id="WP_011998423.1">
    <property type="nucleotide sequence ID" value="NC_009776.1"/>
</dbReference>
<keyword evidence="4" id="KW-0808">Transferase</keyword>
<dbReference type="InterPro" id="IPR003382">
    <property type="entry name" value="Flavoprotein"/>
</dbReference>
<dbReference type="GO" id="GO:0004659">
    <property type="term" value="F:prenyltransferase activity"/>
    <property type="evidence" value="ECO:0007669"/>
    <property type="project" value="UniProtKB-KW"/>
</dbReference>
<sequence>MRLALAITGASGLPIAFELLDSLKGFEVDVVVTPGALEVAKLEPCTLEDEGCDLIKELAKRRVRIHTNMRSPLASSSRAPDAAVCAPCSMKTVASVAYGIGDTLASRLLLNMLRLRRKVVVVPRETPVGAIELEAMRRVAEAGAAVVLPVLAFYNRPKSLRDAVRFVVGKVLDALGVENELYGRYLAGELDDRHAPD</sequence>
<dbReference type="GO" id="GO:0016829">
    <property type="term" value="F:lyase activity"/>
    <property type="evidence" value="ECO:0007669"/>
    <property type="project" value="UniProtKB-KW"/>
</dbReference>
<dbReference type="Pfam" id="PF02441">
    <property type="entry name" value="Flavoprotein"/>
    <property type="match status" value="1"/>
</dbReference>
<reference evidence="6 7" key="1">
    <citation type="journal article" date="2008" name="Genome Biol.">
        <title>A genomic analysis of the archaeal system Ignicoccus hospitalis-Nanoarchaeum equitans.</title>
        <authorList>
            <person name="Podar M."/>
            <person name="Anderson I."/>
            <person name="Makarova K.S."/>
            <person name="Elkins J.G."/>
            <person name="Ivanova N."/>
            <person name="Wall M.A."/>
            <person name="Lykidis A."/>
            <person name="Mavromatis K."/>
            <person name="Sun H."/>
            <person name="Hudson M.E."/>
            <person name="Chen W."/>
            <person name="Deciu C."/>
            <person name="Hutchison D."/>
            <person name="Eads J.R."/>
            <person name="Anderson A."/>
            <person name="Fernandes F."/>
            <person name="Szeto E."/>
            <person name="Lapidus A."/>
            <person name="Kyrpides N.C."/>
            <person name="Saier M.H.Jr."/>
            <person name="Richardson P.M."/>
            <person name="Rachel R."/>
            <person name="Huber H."/>
            <person name="Eisen J.A."/>
            <person name="Koonin E.V."/>
            <person name="Keller M."/>
            <person name="Stetter K.O."/>
        </authorList>
    </citation>
    <scope>NUCLEOTIDE SEQUENCE [LARGE SCALE GENOMIC DNA]</scope>
    <source>
        <strain evidence="7">KIN4/I / DSM 18386 / JCM 14125</strain>
    </source>
</reference>
<name>A8A9G9_IGNH4</name>
<dbReference type="EMBL" id="CP000816">
    <property type="protein sequence ID" value="ABU81571.1"/>
    <property type="molecule type" value="Genomic_DNA"/>
</dbReference>
<dbReference type="GeneID" id="5561894"/>
<dbReference type="NCBIfam" id="TIGR00421">
    <property type="entry name" value="ubiX_pad"/>
    <property type="match status" value="1"/>
</dbReference>
<evidence type="ECO:0000259" key="5">
    <source>
        <dbReference type="Pfam" id="PF02441"/>
    </source>
</evidence>
<feature type="domain" description="Flavoprotein" evidence="5">
    <location>
        <begin position="1"/>
        <end position="175"/>
    </location>
</feature>
<dbReference type="OrthoDB" id="9540at2157"/>
<dbReference type="eggNOG" id="arCOG01703">
    <property type="taxonomic scope" value="Archaea"/>
</dbReference>
<evidence type="ECO:0000256" key="2">
    <source>
        <dbReference type="ARBA" id="ARBA00022630"/>
    </source>
</evidence>
<dbReference type="Proteomes" id="UP000000262">
    <property type="component" value="Chromosome"/>
</dbReference>
<dbReference type="SUPFAM" id="SSF52507">
    <property type="entry name" value="Homo-oligomeric flavin-containing Cys decarboxylases, HFCD"/>
    <property type="match status" value="1"/>
</dbReference>
<gene>
    <name evidence="6" type="ordered locus">Igni_0388</name>
</gene>
<dbReference type="PhylomeDB" id="A8A9G9"/>
<dbReference type="AlphaFoldDB" id="A8A9G9"/>
<organism evidence="6 7">
    <name type="scientific">Ignicoccus hospitalis (strain KIN4/I / DSM 18386 / JCM 14125)</name>
    <dbReference type="NCBI Taxonomy" id="453591"/>
    <lineage>
        <taxon>Archaea</taxon>
        <taxon>Thermoproteota</taxon>
        <taxon>Thermoprotei</taxon>
        <taxon>Desulfurococcales</taxon>
        <taxon>Desulfurococcaceae</taxon>
        <taxon>Ignicoccus</taxon>
    </lineage>
</organism>
<evidence type="ECO:0000313" key="7">
    <source>
        <dbReference type="Proteomes" id="UP000000262"/>
    </source>
</evidence>
<proteinExistence type="predicted"/>